<accession>A0A9W7EH98</accession>
<dbReference type="EMBL" id="BRXW01000773">
    <property type="protein sequence ID" value="GMH76678.1"/>
    <property type="molecule type" value="Genomic_DNA"/>
</dbReference>
<comment type="caution">
    <text evidence="2">The sequence shown here is derived from an EMBL/GenBank/DDBJ whole genome shotgun (WGS) entry which is preliminary data.</text>
</comment>
<dbReference type="OrthoDB" id="48201at2759"/>
<keyword evidence="3" id="KW-1185">Reference proteome</keyword>
<reference evidence="3" key="1">
    <citation type="journal article" date="2023" name="Commun. Biol.">
        <title>Genome analysis of Parmales, the sister group of diatoms, reveals the evolutionary specialization of diatoms from phago-mixotrophs to photoautotrophs.</title>
        <authorList>
            <person name="Ban H."/>
            <person name="Sato S."/>
            <person name="Yoshikawa S."/>
            <person name="Yamada K."/>
            <person name="Nakamura Y."/>
            <person name="Ichinomiya M."/>
            <person name="Sato N."/>
            <person name="Blanc-Mathieu R."/>
            <person name="Endo H."/>
            <person name="Kuwata A."/>
            <person name="Ogata H."/>
        </authorList>
    </citation>
    <scope>NUCLEOTIDE SEQUENCE [LARGE SCALE GENOMIC DNA]</scope>
    <source>
        <strain evidence="3">NIES 3700</strain>
    </source>
</reference>
<keyword evidence="1" id="KW-0732">Signal</keyword>
<evidence type="ECO:0000256" key="1">
    <source>
        <dbReference type="SAM" id="SignalP"/>
    </source>
</evidence>
<dbReference type="AlphaFoldDB" id="A0A9W7EH98"/>
<sequence>MLLRFIYAALVLLSALNGCAPLSLNLLRPLTARFSATANSIDRDLQPAEHQLSTALIRNHFHPTRHPLDSFEIDTLISSLITSPPPFSPSYLSNKKLYLSLYTIGPKPLWKPSSSNLAGQEYSDKTVINYSEINGPEFYLSALGNYTPNPTTTPTSCPLDYTVSVKSAEIGLTLDPRLTPLKLKLPISGTGKLRVLYASSSLRILTTPSSTKGKGLPFGLDKWLKWEGERTTVVQVCEERVFEGSSGGKVYRAGYRI</sequence>
<dbReference type="Proteomes" id="UP001165122">
    <property type="component" value="Unassembled WGS sequence"/>
</dbReference>
<name>A0A9W7EH98_9STRA</name>
<feature type="chain" id="PRO_5040961302" evidence="1">
    <location>
        <begin position="22"/>
        <end position="257"/>
    </location>
</feature>
<evidence type="ECO:0000313" key="2">
    <source>
        <dbReference type="EMBL" id="GMH76678.1"/>
    </source>
</evidence>
<proteinExistence type="predicted"/>
<protein>
    <submittedName>
        <fullName evidence="2">Uncharacterized protein</fullName>
    </submittedName>
</protein>
<evidence type="ECO:0000313" key="3">
    <source>
        <dbReference type="Proteomes" id="UP001165122"/>
    </source>
</evidence>
<feature type="signal peptide" evidence="1">
    <location>
        <begin position="1"/>
        <end position="21"/>
    </location>
</feature>
<gene>
    <name evidence="2" type="ORF">TrLO_g9467</name>
</gene>
<organism evidence="2 3">
    <name type="scientific">Triparma laevis f. longispina</name>
    <dbReference type="NCBI Taxonomy" id="1714387"/>
    <lineage>
        <taxon>Eukaryota</taxon>
        <taxon>Sar</taxon>
        <taxon>Stramenopiles</taxon>
        <taxon>Ochrophyta</taxon>
        <taxon>Bolidophyceae</taxon>
        <taxon>Parmales</taxon>
        <taxon>Triparmaceae</taxon>
        <taxon>Triparma</taxon>
    </lineage>
</organism>